<protein>
    <submittedName>
        <fullName evidence="1">Uncharacterized protein</fullName>
    </submittedName>
</protein>
<proteinExistence type="predicted"/>
<sequence>MFTKEHLNLLRCILLLRETSVTVFAKAYKTLTKVAEKSLQEDLKKPPLCFIECCMDEHLHGRLWELTADCDPFQKDIDFLFMLLKFFCGLQPSRHSVWILPSNNIEYLLYSVMKKKTDIMRENSDVSDEKLATWSDELLADLSCILVHVSPAMDVEDELQKLEKDFQDILSGQAQQIFTKEHLNLLRCILLLRETSVTVFAKAYKTLTKVDEKRFQEDLRKPPLCFFECCMDEHLRGRLWELTADCDPFQKDIDFLYMLLKFFCGLKPSRHSVWILPSNNIEYLLYSVMKKKTYITRNNSGVSDEKLAAWSDELLVGLSGILRHVLPAMELEGELQKLEKDFQDILSGQAQQTATQANNNSVTCSMRGTDCQGAPVEVIAGEPQ</sequence>
<reference evidence="1" key="1">
    <citation type="submission" date="2022-10" db="EMBL/GenBank/DDBJ databases">
        <title>Genome sequences of endogenous nimaviruses in decapod crustaceans.</title>
        <authorList>
            <person name="Kawato S."/>
            <person name="Nozaki R."/>
            <person name="Kondo H."/>
            <person name="Hirono I."/>
        </authorList>
    </citation>
    <scope>NUCLEOTIDE SEQUENCE</scope>
    <source>
        <strain evidence="1">Ube2021</strain>
    </source>
</reference>
<organism evidence="1">
    <name type="scientific">Trachysalambria curvirostris nimavirus</name>
    <dbReference type="NCBI Taxonomy" id="2984282"/>
    <lineage>
        <taxon>Viruses</taxon>
        <taxon>Viruses incertae sedis</taxon>
        <taxon>Naldaviricetes</taxon>
        <taxon>Nimaviridae</taxon>
    </lineage>
</organism>
<dbReference type="EMBL" id="LC738880">
    <property type="protein sequence ID" value="BDT62990.1"/>
    <property type="molecule type" value="Genomic_DNA"/>
</dbReference>
<evidence type="ECO:0000313" key="1">
    <source>
        <dbReference type="EMBL" id="BDT62990.1"/>
    </source>
</evidence>
<name>A0A9C7BIR2_9VIRU</name>
<accession>A0A9C7BIR2</accession>